<evidence type="ECO:0000256" key="2">
    <source>
        <dbReference type="SAM" id="SignalP"/>
    </source>
</evidence>
<feature type="transmembrane region" description="Helical" evidence="1">
    <location>
        <begin position="209"/>
        <end position="230"/>
    </location>
</feature>
<evidence type="ECO:0008006" key="5">
    <source>
        <dbReference type="Google" id="ProtNLM"/>
    </source>
</evidence>
<keyword evidence="4" id="KW-1185">Reference proteome</keyword>
<gene>
    <name evidence="3" type="ORF">BBV17_10440</name>
</gene>
<protein>
    <recommendedName>
        <fullName evidence="5">Cell wall anchor protein</fullName>
    </recommendedName>
</protein>
<keyword evidence="2" id="KW-0732">Signal</keyword>
<keyword evidence="1" id="KW-0812">Transmembrane</keyword>
<reference evidence="3 4" key="1">
    <citation type="submission" date="2016-07" db="EMBL/GenBank/DDBJ databases">
        <title>Bacillus oceanisediminis whole genome.</title>
        <authorList>
            <person name="Pal Y."/>
            <person name="Verma A."/>
            <person name="Mual P."/>
            <person name="Srinivasan K."/>
        </authorList>
    </citation>
    <scope>NUCLEOTIDE SEQUENCE [LARGE SCALE GENOMIC DNA]</scope>
    <source>
        <strain evidence="3 4">Bhandara28</strain>
    </source>
</reference>
<accession>A0ABX3CY46</accession>
<dbReference type="RefSeq" id="WP_034296309.1">
    <property type="nucleotide sequence ID" value="NZ_CP062790.1"/>
</dbReference>
<organism evidence="3 4">
    <name type="scientific">Cytobacillus oceanisediminis</name>
    <dbReference type="NCBI Taxonomy" id="665099"/>
    <lineage>
        <taxon>Bacteria</taxon>
        <taxon>Bacillati</taxon>
        <taxon>Bacillota</taxon>
        <taxon>Bacilli</taxon>
        <taxon>Bacillales</taxon>
        <taxon>Bacillaceae</taxon>
        <taxon>Cytobacillus</taxon>
    </lineage>
</organism>
<keyword evidence="1" id="KW-1133">Transmembrane helix</keyword>
<evidence type="ECO:0000313" key="4">
    <source>
        <dbReference type="Proteomes" id="UP000180194"/>
    </source>
</evidence>
<evidence type="ECO:0000256" key="1">
    <source>
        <dbReference type="SAM" id="Phobius"/>
    </source>
</evidence>
<keyword evidence="1" id="KW-0472">Membrane</keyword>
<dbReference type="Proteomes" id="UP000180194">
    <property type="component" value="Unassembled WGS sequence"/>
</dbReference>
<evidence type="ECO:0000313" key="3">
    <source>
        <dbReference type="EMBL" id="OHX50004.1"/>
    </source>
</evidence>
<proteinExistence type="predicted"/>
<comment type="caution">
    <text evidence="3">The sequence shown here is derived from an EMBL/GenBank/DDBJ whole genome shotgun (WGS) entry which is preliminary data.</text>
</comment>
<feature type="chain" id="PRO_5046718632" description="Cell wall anchor protein" evidence="2">
    <location>
        <begin position="34"/>
        <end position="240"/>
    </location>
</feature>
<feature type="signal peptide" evidence="2">
    <location>
        <begin position="1"/>
        <end position="33"/>
    </location>
</feature>
<sequence length="240" mass="25965">MILKNKLKNGLKITALSLGITFISAGPMTTALADTQTVTPAQQLVDALNVMKLDHVDYLYAYLQSIELSENEYGQIKDNTARANQIIRNTSSIDSLPNSAKLELLRIFMNNIKLLQLDAKMVDDFGHKINILNYEPGTTGVKIQLLDRDGNLLAIMDPTREDLAPEVLLSKINALLEAVEALREMSETGVFVPMPAAELPNTATGLPNMIMLGGLLIAIGGTALIPAVAVSRKSKNPAKA</sequence>
<name>A0ABX3CY46_9BACI</name>
<dbReference type="EMBL" id="MBRJ01000008">
    <property type="protein sequence ID" value="OHX50004.1"/>
    <property type="molecule type" value="Genomic_DNA"/>
</dbReference>